<keyword evidence="2" id="KW-0479">Metal-binding</keyword>
<feature type="domain" description="CCHC-type" evidence="8">
    <location>
        <begin position="312"/>
        <end position="328"/>
    </location>
</feature>
<sequence>MAAEEQIPGDVISMGGSDSEEENSQIGKRSLSDVDGPDGQDDQPSHTSKRPKLSPKLSRPSLSSNPSKASEEGEIEESLPKSIGSQSGQSDGQPAAKSFVPSDPPLFTTDTVSLKLPALSQKKEGSWCERVLDWSTVLCTINFESLADIKPPTIVSAFCQYVDVHSGLKPPKKRTAKQTVRAMEESGQIDNVIASAKPPPPALAKKADDGQDGQVAHSPEYEPNEAARVANGQQTNGHANNVVVTATNGDSVSKGGPTTEQRRYFPSAENAADMCVLCGRKGHVSDACSHTKCKFCGETGHWQFACKAIQARCDKCRQLGHDTSSCVEKLALTKDEGLACAYCGMAHHLEGECTEPWRSFHAEGDVVLPVIAIQASCAVCGSRNHFASDCSQKGSRPFNPSWTLRNRDRFIDPNCGNESIEEAASLHLGAKPKKGRQQAKMPRGPPSRAINVHYSESDDSDMDLLSHRAAPRQQRPPLGRMQMSTNIQMPALGGHAVQPPLPPGPPPPLPPSGYPPPPGTTSYGRNERGPPPSLPPKPPAARNNRGPPPPPPKGDVRRGGYSRGRGGPPRGRGGRGGGGGGGGGRGRGRR</sequence>
<feature type="domain" description="CCHC-type" evidence="8">
    <location>
        <begin position="376"/>
        <end position="392"/>
    </location>
</feature>
<dbReference type="PANTHER" id="PTHR46543:SF1">
    <property type="entry name" value="ZINC FINGER CCHC DOMAIN-CONTAINING PROTEIN 7"/>
    <property type="match status" value="1"/>
</dbReference>
<dbReference type="EMBL" id="MRVG01000002">
    <property type="protein sequence ID" value="PMB72416.1"/>
    <property type="molecule type" value="Genomic_DNA"/>
</dbReference>
<evidence type="ECO:0000313" key="9">
    <source>
        <dbReference type="EMBL" id="PMB72416.1"/>
    </source>
</evidence>
<feature type="compositionally biased region" description="Low complexity" evidence="7">
    <location>
        <begin position="84"/>
        <end position="93"/>
    </location>
</feature>
<dbReference type="GO" id="GO:0071035">
    <property type="term" value="P:nuclear polyadenylation-dependent rRNA catabolic process"/>
    <property type="evidence" value="ECO:0007669"/>
    <property type="project" value="TreeGrafter"/>
</dbReference>
<dbReference type="GO" id="GO:0008270">
    <property type="term" value="F:zinc ion binding"/>
    <property type="evidence" value="ECO:0007669"/>
    <property type="project" value="UniProtKB-KW"/>
</dbReference>
<feature type="region of interest" description="Disordered" evidence="7">
    <location>
        <begin position="192"/>
        <end position="218"/>
    </location>
</feature>
<gene>
    <name evidence="9" type="primary">AIR2</name>
    <name evidence="9" type="ORF">BM221_002519</name>
</gene>
<dbReference type="GO" id="GO:0071036">
    <property type="term" value="P:nuclear polyadenylation-dependent snoRNA catabolic process"/>
    <property type="evidence" value="ECO:0007669"/>
    <property type="project" value="TreeGrafter"/>
</dbReference>
<dbReference type="InterPro" id="IPR051644">
    <property type="entry name" value="TRAMP_AT-DNA-binding"/>
</dbReference>
<dbReference type="AlphaFoldDB" id="A0A2N6NYS2"/>
<dbReference type="GO" id="GO:0071038">
    <property type="term" value="P:TRAMP-dependent tRNA surveillance pathway"/>
    <property type="evidence" value="ECO:0007669"/>
    <property type="project" value="TreeGrafter"/>
</dbReference>
<feature type="compositionally biased region" description="Pro residues" evidence="7">
    <location>
        <begin position="529"/>
        <end position="539"/>
    </location>
</feature>
<feature type="region of interest" description="Disordered" evidence="7">
    <location>
        <begin position="492"/>
        <end position="590"/>
    </location>
</feature>
<feature type="region of interest" description="Disordered" evidence="7">
    <location>
        <begin position="1"/>
        <end position="104"/>
    </location>
</feature>
<evidence type="ECO:0000256" key="4">
    <source>
        <dbReference type="ARBA" id="ARBA00022771"/>
    </source>
</evidence>
<accession>A0A2N6NYS2</accession>
<evidence type="ECO:0000256" key="3">
    <source>
        <dbReference type="ARBA" id="ARBA00022737"/>
    </source>
</evidence>
<feature type="domain" description="CCHC-type" evidence="8">
    <location>
        <begin position="274"/>
        <end position="290"/>
    </location>
</feature>
<dbReference type="SMART" id="SM00343">
    <property type="entry name" value="ZnF_C2HC"/>
    <property type="match status" value="5"/>
</dbReference>
<dbReference type="GO" id="GO:0003723">
    <property type="term" value="F:RNA binding"/>
    <property type="evidence" value="ECO:0007669"/>
    <property type="project" value="TreeGrafter"/>
</dbReference>
<dbReference type="InterPro" id="IPR001878">
    <property type="entry name" value="Znf_CCHC"/>
</dbReference>
<keyword evidence="4" id="KW-0863">Zinc-finger</keyword>
<dbReference type="Gene3D" id="4.10.60.10">
    <property type="entry name" value="Zinc finger, CCHC-type"/>
    <property type="match status" value="2"/>
</dbReference>
<keyword evidence="6" id="KW-0539">Nucleus</keyword>
<dbReference type="GO" id="GO:0031499">
    <property type="term" value="C:TRAMP complex"/>
    <property type="evidence" value="ECO:0007669"/>
    <property type="project" value="TreeGrafter"/>
</dbReference>
<feature type="domain" description="CCHC-type" evidence="8">
    <location>
        <begin position="292"/>
        <end position="308"/>
    </location>
</feature>
<evidence type="ECO:0000256" key="5">
    <source>
        <dbReference type="ARBA" id="ARBA00022833"/>
    </source>
</evidence>
<feature type="compositionally biased region" description="Gly residues" evidence="7">
    <location>
        <begin position="561"/>
        <end position="590"/>
    </location>
</feature>
<evidence type="ECO:0000256" key="6">
    <source>
        <dbReference type="ARBA" id="ARBA00023242"/>
    </source>
</evidence>
<dbReference type="Proteomes" id="UP000235728">
    <property type="component" value="Unassembled WGS sequence"/>
</dbReference>
<feature type="region of interest" description="Disordered" evidence="7">
    <location>
        <begin position="426"/>
        <end position="462"/>
    </location>
</feature>
<dbReference type="SUPFAM" id="SSF57756">
    <property type="entry name" value="Retrovirus zinc finger-like domains"/>
    <property type="match status" value="2"/>
</dbReference>
<dbReference type="GO" id="GO:0071037">
    <property type="term" value="P:nuclear polyadenylation-dependent snRNA catabolic process"/>
    <property type="evidence" value="ECO:0007669"/>
    <property type="project" value="TreeGrafter"/>
</dbReference>
<evidence type="ECO:0000256" key="7">
    <source>
        <dbReference type="SAM" id="MobiDB-lite"/>
    </source>
</evidence>
<feature type="domain" description="CCHC-type" evidence="8">
    <location>
        <begin position="339"/>
        <end position="355"/>
    </location>
</feature>
<dbReference type="GO" id="GO:0071031">
    <property type="term" value="P:nuclear mRNA surveillance of mRNA 3'-end processing"/>
    <property type="evidence" value="ECO:0007669"/>
    <property type="project" value="TreeGrafter"/>
</dbReference>
<evidence type="ECO:0000256" key="1">
    <source>
        <dbReference type="ARBA" id="ARBA00004123"/>
    </source>
</evidence>
<proteinExistence type="predicted"/>
<evidence type="ECO:0000259" key="8">
    <source>
        <dbReference type="SMART" id="SM00343"/>
    </source>
</evidence>
<dbReference type="PANTHER" id="PTHR46543">
    <property type="entry name" value="ZINC FINGER CCHC DOMAIN-CONTAINING PROTEIN 7"/>
    <property type="match status" value="1"/>
</dbReference>
<feature type="compositionally biased region" description="Low complexity" evidence="7">
    <location>
        <begin position="54"/>
        <end position="68"/>
    </location>
</feature>
<keyword evidence="5" id="KW-0862">Zinc</keyword>
<comment type="caution">
    <text evidence="9">The sequence shown here is derived from an EMBL/GenBank/DDBJ whole genome shotgun (WGS) entry which is preliminary data.</text>
</comment>
<evidence type="ECO:0000313" key="10">
    <source>
        <dbReference type="Proteomes" id="UP000235728"/>
    </source>
</evidence>
<name>A0A2N6NYS2_BEABA</name>
<evidence type="ECO:0000256" key="2">
    <source>
        <dbReference type="ARBA" id="ARBA00022723"/>
    </source>
</evidence>
<comment type="subcellular location">
    <subcellularLocation>
        <location evidence="1">Nucleus</location>
    </subcellularLocation>
</comment>
<feature type="compositionally biased region" description="Pro residues" evidence="7">
    <location>
        <begin position="499"/>
        <end position="519"/>
    </location>
</feature>
<dbReference type="GO" id="GO:0071039">
    <property type="term" value="P:nuclear polyadenylation-dependent CUT catabolic process"/>
    <property type="evidence" value="ECO:0007669"/>
    <property type="project" value="TreeGrafter"/>
</dbReference>
<keyword evidence="3" id="KW-0677">Repeat</keyword>
<reference evidence="9 10" key="1">
    <citation type="journal article" date="2016" name="Appl. Microbiol. Biotechnol.">
        <title>Characterization of T-DNA insertion mutants with decreased virulence in the entomopathogenic fungus Beauveria bassiana JEF-007.</title>
        <authorList>
            <person name="Kim S."/>
            <person name="Lee S.J."/>
            <person name="Nai Y.S."/>
            <person name="Yu J.S."/>
            <person name="Lee M.R."/>
            <person name="Yang Y.T."/>
            <person name="Kim J.S."/>
        </authorList>
    </citation>
    <scope>NUCLEOTIDE SEQUENCE [LARGE SCALE GENOMIC DNA]</scope>
    <source>
        <strain evidence="9 10">JEF-007</strain>
    </source>
</reference>
<protein>
    <submittedName>
        <fullName evidence="9">Protein AIR2</fullName>
    </submittedName>
</protein>
<organism evidence="9 10">
    <name type="scientific">Beauveria bassiana</name>
    <name type="common">White muscardine disease fungus</name>
    <name type="synonym">Tritirachium shiotae</name>
    <dbReference type="NCBI Taxonomy" id="176275"/>
    <lineage>
        <taxon>Eukaryota</taxon>
        <taxon>Fungi</taxon>
        <taxon>Dikarya</taxon>
        <taxon>Ascomycota</taxon>
        <taxon>Pezizomycotina</taxon>
        <taxon>Sordariomycetes</taxon>
        <taxon>Hypocreomycetidae</taxon>
        <taxon>Hypocreales</taxon>
        <taxon>Cordycipitaceae</taxon>
        <taxon>Beauveria</taxon>
    </lineage>
</organism>
<dbReference type="InterPro" id="IPR036875">
    <property type="entry name" value="Znf_CCHC_sf"/>
</dbReference>
<dbReference type="OMA" id="CTEPWRS"/>